<evidence type="ECO:0000313" key="2">
    <source>
        <dbReference type="EMBL" id="PNH05589.1"/>
    </source>
</evidence>
<dbReference type="AlphaFoldDB" id="A0A2J7ZZ89"/>
<evidence type="ECO:0000313" key="3">
    <source>
        <dbReference type="Proteomes" id="UP000236333"/>
    </source>
</evidence>
<name>A0A2J7ZZ89_9CHLO</name>
<sequence length="453" mass="43751">MRRSWAHVYHPPSVFRDDELDEQVCVLLERTRGRGAGARFVGGWAWLVVRPGAGGQRAAGEAEAEAEGVEAGLAAAEGAKVGSAEAEEAEAAVAEAAGPSAGSAGGGGSGRGGLQPRLHLGAPHTGFEGPVDLQAVALFRLLPTALSVTVSGKHRRATAADSPCLPGAGYPASDPAHNAADAFNVLSYGLLAAEARRLGGRCGAPGQGGAAAQATGPRRSADEGGGYSAASGGGHPSGGSDGGVGSDEGGGGGDGDGGDGGSGGGPLAVFLQLHGKAVESCPASTVFASGGFGRNATAFYARTDTAVARLAAALGAAGAAAAAGAVAAAGDSSGGRSLAVAAAAVAAQEERAPWAVHTPLGDPTCGLVASRNVFGRVVNGVARAEACSKAADAAAAGGGGAGGGGAAGGRCWGSFVHMEQAAEARRPAARGVWAAARRAALQARGLREPRGQV</sequence>
<dbReference type="EMBL" id="PGGS01000294">
    <property type="protein sequence ID" value="PNH05589.1"/>
    <property type="molecule type" value="Genomic_DNA"/>
</dbReference>
<dbReference type="Proteomes" id="UP000236333">
    <property type="component" value="Unassembled WGS sequence"/>
</dbReference>
<comment type="caution">
    <text evidence="2">The sequence shown here is derived from an EMBL/GenBank/DDBJ whole genome shotgun (WGS) entry which is preliminary data.</text>
</comment>
<dbReference type="OrthoDB" id="547103at2759"/>
<feature type="compositionally biased region" description="Gly residues" evidence="1">
    <location>
        <begin position="223"/>
        <end position="265"/>
    </location>
</feature>
<protein>
    <submittedName>
        <fullName evidence="2">Uncharacterized protein</fullName>
    </submittedName>
</protein>
<evidence type="ECO:0000256" key="1">
    <source>
        <dbReference type="SAM" id="MobiDB-lite"/>
    </source>
</evidence>
<feature type="region of interest" description="Disordered" evidence="1">
    <location>
        <begin position="203"/>
        <end position="265"/>
    </location>
</feature>
<reference evidence="2 3" key="1">
    <citation type="journal article" date="2017" name="Mol. Biol. Evol.">
        <title>The 4-celled Tetrabaena socialis nuclear genome reveals the essential components for genetic control of cell number at the origin of multicellularity in the volvocine lineage.</title>
        <authorList>
            <person name="Featherston J."/>
            <person name="Arakaki Y."/>
            <person name="Hanschen E.R."/>
            <person name="Ferris P.J."/>
            <person name="Michod R.E."/>
            <person name="Olson B.J.S.C."/>
            <person name="Nozaki H."/>
            <person name="Durand P.M."/>
        </authorList>
    </citation>
    <scope>NUCLEOTIDE SEQUENCE [LARGE SCALE GENOMIC DNA]</scope>
    <source>
        <strain evidence="2 3">NIES-571</strain>
    </source>
</reference>
<feature type="compositionally biased region" description="Low complexity" evidence="1">
    <location>
        <begin position="91"/>
        <end position="102"/>
    </location>
</feature>
<accession>A0A2J7ZZ89</accession>
<proteinExistence type="predicted"/>
<keyword evidence="3" id="KW-1185">Reference proteome</keyword>
<gene>
    <name evidence="2" type="ORF">TSOC_008147</name>
</gene>
<organism evidence="2 3">
    <name type="scientific">Tetrabaena socialis</name>
    <dbReference type="NCBI Taxonomy" id="47790"/>
    <lineage>
        <taxon>Eukaryota</taxon>
        <taxon>Viridiplantae</taxon>
        <taxon>Chlorophyta</taxon>
        <taxon>core chlorophytes</taxon>
        <taxon>Chlorophyceae</taxon>
        <taxon>CS clade</taxon>
        <taxon>Chlamydomonadales</taxon>
        <taxon>Tetrabaenaceae</taxon>
        <taxon>Tetrabaena</taxon>
    </lineage>
</organism>
<feature type="region of interest" description="Disordered" evidence="1">
    <location>
        <begin position="86"/>
        <end position="121"/>
    </location>
</feature>
<feature type="compositionally biased region" description="Gly residues" evidence="1">
    <location>
        <begin position="103"/>
        <end position="113"/>
    </location>
</feature>